<dbReference type="NCBIfam" id="NF037997">
    <property type="entry name" value="Na_Pi_symport"/>
    <property type="match status" value="1"/>
</dbReference>
<comment type="subcellular location">
    <subcellularLocation>
        <location evidence="1">Cell membrane</location>
        <topology evidence="1">Multi-pass membrane protein</topology>
    </subcellularLocation>
</comment>
<feature type="transmembrane region" description="Helical" evidence="6">
    <location>
        <begin position="50"/>
        <end position="74"/>
    </location>
</feature>
<dbReference type="PANTHER" id="PTHR10010:SF46">
    <property type="entry name" value="SODIUM-DEPENDENT PHOSPHATE TRANSPORT PROTEIN 2B"/>
    <property type="match status" value="1"/>
</dbReference>
<dbReference type="Pfam" id="PF02690">
    <property type="entry name" value="Na_Pi_cotrans"/>
    <property type="match status" value="2"/>
</dbReference>
<feature type="transmembrane region" description="Helical" evidence="6">
    <location>
        <begin position="141"/>
        <end position="162"/>
    </location>
</feature>
<protein>
    <submittedName>
        <fullName evidence="7">Na/Pi cotransporter family protein</fullName>
    </submittedName>
</protein>
<organism evidence="7 8">
    <name type="scientific">Oceanidesulfovibrio marinus</name>
    <dbReference type="NCBI Taxonomy" id="370038"/>
    <lineage>
        <taxon>Bacteria</taxon>
        <taxon>Pseudomonadati</taxon>
        <taxon>Thermodesulfobacteriota</taxon>
        <taxon>Desulfovibrionia</taxon>
        <taxon>Desulfovibrionales</taxon>
        <taxon>Desulfovibrionaceae</taxon>
        <taxon>Oceanidesulfovibrio</taxon>
    </lineage>
</organism>
<keyword evidence="5 6" id="KW-0472">Membrane</keyword>
<keyword evidence="3 6" id="KW-0812">Transmembrane</keyword>
<evidence type="ECO:0000313" key="7">
    <source>
        <dbReference type="EMBL" id="QJT07679.1"/>
    </source>
</evidence>
<feature type="transmembrane region" description="Helical" evidence="6">
    <location>
        <begin position="215"/>
        <end position="238"/>
    </location>
</feature>
<evidence type="ECO:0000256" key="5">
    <source>
        <dbReference type="ARBA" id="ARBA00023136"/>
    </source>
</evidence>
<sequence length="547" mass="57737">MNTGTVINLLGGLGLLLLGMKLMTDGLRLAGGPLLRDLLSNWTRTRLRGLLSGFGLTSLVQSSSAVTVAAIGFVNAGLMTMPEAVWVVYGSNVGTTTTAWIVAFLGLKIKIKALALPFIAVGTGLWLSGTVSRRASLGEALAGFGLFFLGVEVMQSAFTGLGPQLALHSGGAPGIAGLALFVGIGFVLTLAMQSSSASLVLVLTAAAGGTIGLEAAAAAIIGANVGTTSTAVFAVIGATPSAKRLAVIHVVFKVITGIIAFLILGPMLAVIVWGRKVVGFAGEPAAILALYHTCFNVLGVMVLWPLTRPLTRFVSKRFKTAEEDESAPKYLDDTVVRTPALAVNALVLELGRIAGIARRMALSAIVCSLGPCPENSREMRVLESLQLKAGKFIGKLTQEGLGQDIADALPRFLRAAQYFRVVGELATEEEQLRAGMQPIPKGEVAKRIDELRRKAAAVVEFGDPEEEGFTPAKLRGLQQEFENDYQEVKQLILNAGTDGRLAVTTMTQLLELNSRIRRLVGQSVKGALMLARLRSRLPFVPPETAAE</sequence>
<evidence type="ECO:0000256" key="3">
    <source>
        <dbReference type="ARBA" id="ARBA00022692"/>
    </source>
</evidence>
<evidence type="ECO:0000256" key="4">
    <source>
        <dbReference type="ARBA" id="ARBA00022989"/>
    </source>
</evidence>
<feature type="transmembrane region" description="Helical" evidence="6">
    <location>
        <begin position="174"/>
        <end position="195"/>
    </location>
</feature>
<dbReference type="Proteomes" id="UP000503251">
    <property type="component" value="Chromosome"/>
</dbReference>
<accession>A0ABX6NAR4</accession>
<evidence type="ECO:0000256" key="2">
    <source>
        <dbReference type="ARBA" id="ARBA00022475"/>
    </source>
</evidence>
<reference evidence="7 8" key="1">
    <citation type="submission" date="2019-04" db="EMBL/GenBank/DDBJ databases">
        <title>Isolation and culture of sulfate reducing bacteria from the cold seep of the South China Sea.</title>
        <authorList>
            <person name="Sun C."/>
            <person name="Liu R."/>
        </authorList>
    </citation>
    <scope>NUCLEOTIDE SEQUENCE [LARGE SCALE GENOMIC DNA]</scope>
    <source>
        <strain evidence="7 8">CS1</strain>
    </source>
</reference>
<feature type="transmembrane region" description="Helical" evidence="6">
    <location>
        <begin position="113"/>
        <end position="129"/>
    </location>
</feature>
<dbReference type="EMBL" id="CP039543">
    <property type="protein sequence ID" value="QJT07679.1"/>
    <property type="molecule type" value="Genomic_DNA"/>
</dbReference>
<evidence type="ECO:0000256" key="1">
    <source>
        <dbReference type="ARBA" id="ARBA00004651"/>
    </source>
</evidence>
<evidence type="ECO:0000256" key="6">
    <source>
        <dbReference type="SAM" id="Phobius"/>
    </source>
</evidence>
<feature type="transmembrane region" description="Helical" evidence="6">
    <location>
        <begin position="6"/>
        <end position="29"/>
    </location>
</feature>
<gene>
    <name evidence="7" type="ORF">E8L03_01505</name>
</gene>
<dbReference type="InterPro" id="IPR003841">
    <property type="entry name" value="Na/Pi_transpt"/>
</dbReference>
<feature type="transmembrane region" description="Helical" evidence="6">
    <location>
        <begin position="250"/>
        <end position="273"/>
    </location>
</feature>
<dbReference type="RefSeq" id="WP_171266357.1">
    <property type="nucleotide sequence ID" value="NZ_CP039543.1"/>
</dbReference>
<keyword evidence="8" id="KW-1185">Reference proteome</keyword>
<evidence type="ECO:0000313" key="8">
    <source>
        <dbReference type="Proteomes" id="UP000503251"/>
    </source>
</evidence>
<dbReference type="PANTHER" id="PTHR10010">
    <property type="entry name" value="SOLUTE CARRIER FAMILY 34 SODIUM PHOSPHATE , MEMBER 2-RELATED"/>
    <property type="match status" value="1"/>
</dbReference>
<keyword evidence="2" id="KW-1003">Cell membrane</keyword>
<feature type="transmembrane region" description="Helical" evidence="6">
    <location>
        <begin position="285"/>
        <end position="307"/>
    </location>
</feature>
<keyword evidence="4 6" id="KW-1133">Transmembrane helix</keyword>
<proteinExistence type="predicted"/>
<name>A0ABX6NAR4_9BACT</name>
<feature type="transmembrane region" description="Helical" evidence="6">
    <location>
        <begin position="86"/>
        <end position="106"/>
    </location>
</feature>